<feature type="region of interest" description="Disordered" evidence="1">
    <location>
        <begin position="245"/>
        <end position="299"/>
    </location>
</feature>
<evidence type="ECO:0000256" key="2">
    <source>
        <dbReference type="SAM" id="SignalP"/>
    </source>
</evidence>
<reference evidence="4" key="1">
    <citation type="submission" date="2016-10" db="EMBL/GenBank/DDBJ databases">
        <authorList>
            <person name="Varghese N."/>
            <person name="Submissions S."/>
        </authorList>
    </citation>
    <scope>NUCLEOTIDE SEQUENCE [LARGE SCALE GENOMIC DNA]</scope>
    <source>
        <strain evidence="4">CGMCC 1.3431</strain>
    </source>
</reference>
<protein>
    <submittedName>
        <fullName evidence="3">Uncharacterized protein</fullName>
    </submittedName>
</protein>
<feature type="signal peptide" evidence="2">
    <location>
        <begin position="1"/>
        <end position="26"/>
    </location>
</feature>
<feature type="region of interest" description="Disordered" evidence="1">
    <location>
        <begin position="31"/>
        <end position="69"/>
    </location>
</feature>
<dbReference type="EMBL" id="FMTS01000001">
    <property type="protein sequence ID" value="SCW46800.1"/>
    <property type="molecule type" value="Genomic_DNA"/>
</dbReference>
<dbReference type="OrthoDB" id="7172192at2"/>
<evidence type="ECO:0000313" key="4">
    <source>
        <dbReference type="Proteomes" id="UP000199150"/>
    </source>
</evidence>
<feature type="compositionally biased region" description="Low complexity" evidence="1">
    <location>
        <begin position="44"/>
        <end position="55"/>
    </location>
</feature>
<keyword evidence="4" id="KW-1185">Reference proteome</keyword>
<feature type="chain" id="PRO_5011729054" evidence="2">
    <location>
        <begin position="27"/>
        <end position="299"/>
    </location>
</feature>
<dbReference type="RefSeq" id="WP_090645464.1">
    <property type="nucleotide sequence ID" value="NZ_CBCRYE010000001.1"/>
</dbReference>
<feature type="compositionally biased region" description="Basic residues" evidence="1">
    <location>
        <begin position="31"/>
        <end position="43"/>
    </location>
</feature>
<dbReference type="Proteomes" id="UP000199150">
    <property type="component" value="Unassembled WGS sequence"/>
</dbReference>
<evidence type="ECO:0000256" key="1">
    <source>
        <dbReference type="SAM" id="MobiDB-lite"/>
    </source>
</evidence>
<gene>
    <name evidence="3" type="ORF">SAMN02927928_1438</name>
</gene>
<sequence length="299" mass="31881">MRLLKSSVLSLSVCAFAVSAALPADAAVKRRPAATRTTAKKTTAKPAIPAATDPAVTGRNADGSLHAPNLDDAPKDDFLRVAWCHGVLSGNMEVAELVDSVMPVDDQIQMIGMSYLRAYEAALTLSGKGKDEAQHKKAEEVRDFGYNEWAATRAAPTKEAAMAYANWQLPGDCEHAAVRLSGHPNLFAEMATEDELDAIALALNSGGPHDYNERPKPVLTASTAPVDGDGPLATNTLARRATASRALPAVPKTDTPATDAETTYATQQPPDPNHVEKRSWSEGLGYRLGWTNTPKKKVN</sequence>
<evidence type="ECO:0000313" key="3">
    <source>
        <dbReference type="EMBL" id="SCW46800.1"/>
    </source>
</evidence>
<dbReference type="AlphaFoldDB" id="A0A1G4QQA4"/>
<dbReference type="STRING" id="260084.SAMN02927928_1438"/>
<proteinExistence type="predicted"/>
<organism evidence="3 4">
    <name type="scientific">Asticcacaulis taihuensis</name>
    <dbReference type="NCBI Taxonomy" id="260084"/>
    <lineage>
        <taxon>Bacteria</taxon>
        <taxon>Pseudomonadati</taxon>
        <taxon>Pseudomonadota</taxon>
        <taxon>Alphaproteobacteria</taxon>
        <taxon>Caulobacterales</taxon>
        <taxon>Caulobacteraceae</taxon>
        <taxon>Asticcacaulis</taxon>
    </lineage>
</organism>
<name>A0A1G4QQA4_9CAUL</name>
<feature type="region of interest" description="Disordered" evidence="1">
    <location>
        <begin position="206"/>
        <end position="230"/>
    </location>
</feature>
<accession>A0A1G4QQA4</accession>
<keyword evidence="2" id="KW-0732">Signal</keyword>